<keyword evidence="3" id="KW-1185">Reference proteome</keyword>
<protein>
    <submittedName>
        <fullName evidence="2">Uncharacterized protein</fullName>
    </submittedName>
</protein>
<dbReference type="Proteomes" id="UP000199013">
    <property type="component" value="Unassembled WGS sequence"/>
</dbReference>
<gene>
    <name evidence="2" type="ORF">FDG2_5486</name>
</gene>
<name>A0A1C3PDR3_9ACTN</name>
<evidence type="ECO:0000313" key="3">
    <source>
        <dbReference type="Proteomes" id="UP000199013"/>
    </source>
</evidence>
<feature type="region of interest" description="Disordered" evidence="1">
    <location>
        <begin position="73"/>
        <end position="97"/>
    </location>
</feature>
<feature type="compositionally biased region" description="Low complexity" evidence="1">
    <location>
        <begin position="76"/>
        <end position="97"/>
    </location>
</feature>
<organism evidence="2 3">
    <name type="scientific">Candidatus Protofrankia californiensis</name>
    <dbReference type="NCBI Taxonomy" id="1839754"/>
    <lineage>
        <taxon>Bacteria</taxon>
        <taxon>Bacillati</taxon>
        <taxon>Actinomycetota</taxon>
        <taxon>Actinomycetes</taxon>
        <taxon>Frankiales</taxon>
        <taxon>Frankiaceae</taxon>
        <taxon>Protofrankia</taxon>
    </lineage>
</organism>
<feature type="region of interest" description="Disordered" evidence="1">
    <location>
        <begin position="145"/>
        <end position="227"/>
    </location>
</feature>
<feature type="compositionally biased region" description="Basic residues" evidence="1">
    <location>
        <begin position="15"/>
        <end position="26"/>
    </location>
</feature>
<dbReference type="EMBL" id="FLUV01002285">
    <property type="protein sequence ID" value="SBW27973.1"/>
    <property type="molecule type" value="Genomic_DNA"/>
</dbReference>
<reference evidence="3" key="1">
    <citation type="submission" date="2016-02" db="EMBL/GenBank/DDBJ databases">
        <authorList>
            <person name="Wibberg D."/>
        </authorList>
    </citation>
    <scope>NUCLEOTIDE SEQUENCE [LARGE SCALE GENOMIC DNA]</scope>
</reference>
<feature type="compositionally biased region" description="Basic residues" evidence="1">
    <location>
        <begin position="173"/>
        <end position="186"/>
    </location>
</feature>
<sequence>MWQPASRLVLAPALRAHRTDRRRPGRHPQATHAGIPSSAAPASDVTLDPCRNSRYTTWPWPCSALPRIWVPIKPQRSSPSSTKPRPRPARVTATTATRHWSCSTCRGSSPVAGGSETDSKRDMIGWTSEGYNRVVKLDVCNAFRLPEPDQPAATNPRRSHPVSPRMSSASRNSAKRRIPRTARRPRCPGLREQVHRASCGGAITARRSASLPAQRPLGPRLPRMSTA</sequence>
<proteinExistence type="predicted"/>
<evidence type="ECO:0000256" key="1">
    <source>
        <dbReference type="SAM" id="MobiDB-lite"/>
    </source>
</evidence>
<dbReference type="AlphaFoldDB" id="A0A1C3PDR3"/>
<feature type="region of interest" description="Disordered" evidence="1">
    <location>
        <begin position="15"/>
        <end position="45"/>
    </location>
</feature>
<evidence type="ECO:0000313" key="2">
    <source>
        <dbReference type="EMBL" id="SBW27973.1"/>
    </source>
</evidence>
<accession>A0A1C3PDR3</accession>